<evidence type="ECO:0000313" key="3">
    <source>
        <dbReference type="Proteomes" id="UP000028582"/>
    </source>
</evidence>
<name>A0A080YXU5_PHYNI</name>
<dbReference type="EMBL" id="ANJA01004272">
    <property type="protein sequence ID" value="ETO59206.1"/>
    <property type="molecule type" value="Genomic_DNA"/>
</dbReference>
<evidence type="ECO:0000256" key="1">
    <source>
        <dbReference type="SAM" id="MobiDB-lite"/>
    </source>
</evidence>
<sequence>MPSPFPERPPSGRSAVPIPLSAQQSNVSSRVRLAAAVAEMGRYPSYGQPQVGHGSHALLERVAALDNPRARSLPPALQEKLRGVRAQVAMAA</sequence>
<dbReference type="AlphaFoldDB" id="A0A080YXU5"/>
<protein>
    <submittedName>
        <fullName evidence="2">Uncharacterized protein</fullName>
    </submittedName>
</protein>
<accession>A0A080YXU5</accession>
<comment type="caution">
    <text evidence="2">The sequence shown here is derived from an EMBL/GenBank/DDBJ whole genome shotgun (WGS) entry which is preliminary data.</text>
</comment>
<organism evidence="2 3">
    <name type="scientific">Phytophthora nicotianae P1976</name>
    <dbReference type="NCBI Taxonomy" id="1317066"/>
    <lineage>
        <taxon>Eukaryota</taxon>
        <taxon>Sar</taxon>
        <taxon>Stramenopiles</taxon>
        <taxon>Oomycota</taxon>
        <taxon>Peronosporomycetes</taxon>
        <taxon>Peronosporales</taxon>
        <taxon>Peronosporaceae</taxon>
        <taxon>Phytophthora</taxon>
    </lineage>
</organism>
<reference evidence="2 3" key="1">
    <citation type="submission" date="2013-11" db="EMBL/GenBank/DDBJ databases">
        <title>The Genome Sequence of Phytophthora parasitica P1976.</title>
        <authorList>
            <consortium name="The Broad Institute Genomics Platform"/>
            <person name="Russ C."/>
            <person name="Tyler B."/>
            <person name="Panabieres F."/>
            <person name="Shan W."/>
            <person name="Tripathy S."/>
            <person name="Grunwald N."/>
            <person name="Machado M."/>
            <person name="Johnson C.S."/>
            <person name="Walker B."/>
            <person name="Young S."/>
            <person name="Zeng Q."/>
            <person name="Gargeya S."/>
            <person name="Fitzgerald M."/>
            <person name="Haas B."/>
            <person name="Abouelleil A."/>
            <person name="Allen A.W."/>
            <person name="Alvarado L."/>
            <person name="Arachchi H.M."/>
            <person name="Berlin A.M."/>
            <person name="Chapman S.B."/>
            <person name="Gainer-Dewar J."/>
            <person name="Goldberg J."/>
            <person name="Griggs A."/>
            <person name="Gujja S."/>
            <person name="Hansen M."/>
            <person name="Howarth C."/>
            <person name="Imamovic A."/>
            <person name="Ireland A."/>
            <person name="Larimer J."/>
            <person name="McCowan C."/>
            <person name="Murphy C."/>
            <person name="Pearson M."/>
            <person name="Poon T.W."/>
            <person name="Priest M."/>
            <person name="Roberts A."/>
            <person name="Saif S."/>
            <person name="Shea T."/>
            <person name="Sisk P."/>
            <person name="Sykes S."/>
            <person name="Wortman J."/>
            <person name="Nusbaum C."/>
            <person name="Birren B."/>
        </authorList>
    </citation>
    <scope>NUCLEOTIDE SEQUENCE [LARGE SCALE GENOMIC DNA]</scope>
    <source>
        <strain evidence="2 3">P1976</strain>
    </source>
</reference>
<gene>
    <name evidence="2" type="ORF">F444_22423</name>
</gene>
<proteinExistence type="predicted"/>
<evidence type="ECO:0000313" key="2">
    <source>
        <dbReference type="EMBL" id="ETO59206.1"/>
    </source>
</evidence>
<feature type="region of interest" description="Disordered" evidence="1">
    <location>
        <begin position="1"/>
        <end position="23"/>
    </location>
</feature>
<dbReference type="Proteomes" id="UP000028582">
    <property type="component" value="Unassembled WGS sequence"/>
</dbReference>